<evidence type="ECO:0000313" key="1">
    <source>
        <dbReference type="EMBL" id="MER9407377.1"/>
    </source>
</evidence>
<proteinExistence type="predicted"/>
<name>A0ABV1Z5R6_9HYPH</name>
<dbReference type="RefSeq" id="WP_352561214.1">
    <property type="nucleotide sequence ID" value="NZ_JAMYQB010000025.1"/>
</dbReference>
<keyword evidence="2" id="KW-1185">Reference proteome</keyword>
<accession>A0ABV1Z5R6</accession>
<comment type="caution">
    <text evidence="1">The sequence shown here is derived from an EMBL/GenBank/DDBJ whole genome shotgun (WGS) entry which is preliminary data.</text>
</comment>
<organism evidence="1 2">
    <name type="scientific">Mesorhizobium caraganae</name>
    <dbReference type="NCBI Taxonomy" id="483206"/>
    <lineage>
        <taxon>Bacteria</taxon>
        <taxon>Pseudomonadati</taxon>
        <taxon>Pseudomonadota</taxon>
        <taxon>Alphaproteobacteria</taxon>
        <taxon>Hyphomicrobiales</taxon>
        <taxon>Phyllobacteriaceae</taxon>
        <taxon>Mesorhizobium</taxon>
    </lineage>
</organism>
<gene>
    <name evidence="1" type="ORF">NKI36_25435</name>
</gene>
<protein>
    <recommendedName>
        <fullName evidence="3">Baseplate protein J-like domain-containing protein</fullName>
    </recommendedName>
</protein>
<dbReference type="EMBL" id="JAMYQB010000025">
    <property type="protein sequence ID" value="MER9407377.1"/>
    <property type="molecule type" value="Genomic_DNA"/>
</dbReference>
<evidence type="ECO:0008006" key="3">
    <source>
        <dbReference type="Google" id="ProtNLM"/>
    </source>
</evidence>
<evidence type="ECO:0000313" key="2">
    <source>
        <dbReference type="Proteomes" id="UP001433071"/>
    </source>
</evidence>
<sequence length="193" mass="20541">MPKVKLKQGRQAQEIGAALVGAWLKALPPAFTATISAVGSTGPLSITVNVANAFMLNEVIALRTKDKTGGVRSVKVGPITTGTSGKTFRVVDLAGVDINYEGKSLVNGVVSKVKDLSDATFRNELKIVLEQIVDAKVKLVCDAPTELTVVLPALPEGVVTREDLIDYLGTYHNNAQGRHYHDELASAVLFGCR</sequence>
<dbReference type="Proteomes" id="UP001433071">
    <property type="component" value="Unassembled WGS sequence"/>
</dbReference>
<reference evidence="1 2" key="1">
    <citation type="journal article" date="2024" name="Proc. Natl. Acad. Sci. U.S.A.">
        <title>The evolutionary genomics of adaptation to stress in wild rhizobium bacteria.</title>
        <authorList>
            <person name="Kehlet-Delgado H."/>
            <person name="Montoya A.P."/>
            <person name="Jensen K.T."/>
            <person name="Wendlandt C.E."/>
            <person name="Dexheimer C."/>
            <person name="Roberts M."/>
            <person name="Torres Martinez L."/>
            <person name="Friesen M.L."/>
            <person name="Griffitts J.S."/>
            <person name="Porter S.S."/>
        </authorList>
    </citation>
    <scope>NUCLEOTIDE SEQUENCE [LARGE SCALE GENOMIC DNA]</scope>
    <source>
        <strain evidence="1 2">M0641</strain>
    </source>
</reference>